<dbReference type="Gene3D" id="1.20.210.10">
    <property type="entry name" value="Cytochrome c oxidase-like, subunit I domain"/>
    <property type="match status" value="1"/>
</dbReference>
<dbReference type="EMBL" id="BMXY01000002">
    <property type="protein sequence ID" value="GGZ65089.1"/>
    <property type="molecule type" value="Genomic_DNA"/>
</dbReference>
<evidence type="ECO:0000256" key="1">
    <source>
        <dbReference type="SAM" id="Phobius"/>
    </source>
</evidence>
<organism evidence="2 3">
    <name type="scientific">Cognatilysobacter xinjiangensis</name>
    <dbReference type="NCBI Taxonomy" id="546892"/>
    <lineage>
        <taxon>Bacteria</taxon>
        <taxon>Pseudomonadati</taxon>
        <taxon>Pseudomonadota</taxon>
        <taxon>Gammaproteobacteria</taxon>
        <taxon>Lysobacterales</taxon>
        <taxon>Lysobacteraceae</taxon>
        <taxon>Cognatilysobacter</taxon>
    </lineage>
</organism>
<feature type="transmembrane region" description="Helical" evidence="1">
    <location>
        <begin position="68"/>
        <end position="87"/>
    </location>
</feature>
<feature type="transmembrane region" description="Helical" evidence="1">
    <location>
        <begin position="93"/>
        <end position="116"/>
    </location>
</feature>
<evidence type="ECO:0008006" key="4">
    <source>
        <dbReference type="Google" id="ProtNLM"/>
    </source>
</evidence>
<comment type="caution">
    <text evidence="2">The sequence shown here is derived from an EMBL/GenBank/DDBJ whole genome shotgun (WGS) entry which is preliminary data.</text>
</comment>
<proteinExistence type="predicted"/>
<accession>A0ABQ3C5T9</accession>
<keyword evidence="3" id="KW-1185">Reference proteome</keyword>
<dbReference type="InterPro" id="IPR036927">
    <property type="entry name" value="Cyt_c_oxase-like_su1_sf"/>
</dbReference>
<protein>
    <recommendedName>
        <fullName evidence="4">Cytochrome C and Quinol oxidase polypeptide I</fullName>
    </recommendedName>
</protein>
<sequence length="134" mass="13959">MKGQLFLRTGVVLLIVGIVMGMQLGATQNFTYAPVHAHLNLASGVLIMLAGIVYNARPDLSSRAVNAHYVSHLLGTILLPIGIYGSIAGRACAGGVVGAGAVLVLLALLLFAFNLFRRVPREAPAGQVDTAQVP</sequence>
<gene>
    <name evidence="2" type="ORF">GCM10008101_18570</name>
</gene>
<feature type="transmembrane region" description="Helical" evidence="1">
    <location>
        <begin position="5"/>
        <end position="25"/>
    </location>
</feature>
<name>A0ABQ3C5T9_9GAMM</name>
<keyword evidence="1" id="KW-0812">Transmembrane</keyword>
<keyword evidence="1" id="KW-1133">Transmembrane helix</keyword>
<evidence type="ECO:0000313" key="2">
    <source>
        <dbReference type="EMBL" id="GGZ65089.1"/>
    </source>
</evidence>
<feature type="transmembrane region" description="Helical" evidence="1">
    <location>
        <begin position="37"/>
        <end position="56"/>
    </location>
</feature>
<dbReference type="RefSeq" id="WP_189449230.1">
    <property type="nucleotide sequence ID" value="NZ_BMXY01000002.1"/>
</dbReference>
<dbReference type="Proteomes" id="UP000643403">
    <property type="component" value="Unassembled WGS sequence"/>
</dbReference>
<evidence type="ECO:0000313" key="3">
    <source>
        <dbReference type="Proteomes" id="UP000643403"/>
    </source>
</evidence>
<keyword evidence="1" id="KW-0472">Membrane</keyword>
<reference evidence="3" key="1">
    <citation type="journal article" date="2019" name="Int. J. Syst. Evol. Microbiol.">
        <title>The Global Catalogue of Microorganisms (GCM) 10K type strain sequencing project: providing services to taxonomists for standard genome sequencing and annotation.</title>
        <authorList>
            <consortium name="The Broad Institute Genomics Platform"/>
            <consortium name="The Broad Institute Genome Sequencing Center for Infectious Disease"/>
            <person name="Wu L."/>
            <person name="Ma J."/>
        </authorList>
    </citation>
    <scope>NUCLEOTIDE SEQUENCE [LARGE SCALE GENOMIC DNA]</scope>
    <source>
        <strain evidence="3">KCTC 22558</strain>
    </source>
</reference>